<gene>
    <name evidence="2" type="ORF">QO011_004729</name>
</gene>
<evidence type="ECO:0000313" key="3">
    <source>
        <dbReference type="Proteomes" id="UP001242480"/>
    </source>
</evidence>
<dbReference type="PROSITE" id="PS50943">
    <property type="entry name" value="HTH_CROC1"/>
    <property type="match status" value="1"/>
</dbReference>
<dbReference type="PANTHER" id="PTHR40455">
    <property type="entry name" value="ANTITOXIN HIGA"/>
    <property type="match status" value="1"/>
</dbReference>
<dbReference type="CDD" id="cd00093">
    <property type="entry name" value="HTH_XRE"/>
    <property type="match status" value="1"/>
</dbReference>
<feature type="domain" description="HTH cro/C1-type" evidence="1">
    <location>
        <begin position="77"/>
        <end position="130"/>
    </location>
</feature>
<name>A0ABU0JEJ7_9HYPH</name>
<comment type="caution">
    <text evidence="2">The sequence shown here is derived from an EMBL/GenBank/DDBJ whole genome shotgun (WGS) entry which is preliminary data.</text>
</comment>
<dbReference type="PANTHER" id="PTHR40455:SF1">
    <property type="entry name" value="ANTITOXIN HIGA"/>
    <property type="match status" value="1"/>
</dbReference>
<dbReference type="InterPro" id="IPR039060">
    <property type="entry name" value="Antitox_HigA"/>
</dbReference>
<dbReference type="Proteomes" id="UP001242480">
    <property type="component" value="Unassembled WGS sequence"/>
</dbReference>
<organism evidence="2 3">
    <name type="scientific">Labrys wisconsinensis</name>
    <dbReference type="NCBI Taxonomy" id="425677"/>
    <lineage>
        <taxon>Bacteria</taxon>
        <taxon>Pseudomonadati</taxon>
        <taxon>Pseudomonadota</taxon>
        <taxon>Alphaproteobacteria</taxon>
        <taxon>Hyphomicrobiales</taxon>
        <taxon>Xanthobacteraceae</taxon>
        <taxon>Labrys</taxon>
    </lineage>
</organism>
<dbReference type="Pfam" id="PF01381">
    <property type="entry name" value="HTH_3"/>
    <property type="match status" value="1"/>
</dbReference>
<dbReference type="SUPFAM" id="SSF47413">
    <property type="entry name" value="lambda repressor-like DNA-binding domains"/>
    <property type="match status" value="1"/>
</dbReference>
<keyword evidence="3" id="KW-1185">Reference proteome</keyword>
<accession>A0ABU0JEJ7</accession>
<dbReference type="InterPro" id="IPR001387">
    <property type="entry name" value="Cro/C1-type_HTH"/>
</dbReference>
<evidence type="ECO:0000313" key="2">
    <source>
        <dbReference type="EMBL" id="MDQ0471704.1"/>
    </source>
</evidence>
<dbReference type="SMART" id="SM00530">
    <property type="entry name" value="HTH_XRE"/>
    <property type="match status" value="1"/>
</dbReference>
<reference evidence="2 3" key="1">
    <citation type="submission" date="2023-07" db="EMBL/GenBank/DDBJ databases">
        <title>Genomic Encyclopedia of Type Strains, Phase IV (KMG-IV): sequencing the most valuable type-strain genomes for metagenomic binning, comparative biology and taxonomic classification.</title>
        <authorList>
            <person name="Goeker M."/>
        </authorList>
    </citation>
    <scope>NUCLEOTIDE SEQUENCE [LARGE SCALE GENOMIC DNA]</scope>
    <source>
        <strain evidence="2 3">DSM 19619</strain>
    </source>
</reference>
<proteinExistence type="predicted"/>
<dbReference type="Gene3D" id="1.10.260.40">
    <property type="entry name" value="lambda repressor-like DNA-binding domains"/>
    <property type="match status" value="1"/>
</dbReference>
<protein>
    <submittedName>
        <fullName evidence="2">HTH-type transcriptional regulator/antitoxin HigA</fullName>
    </submittedName>
</protein>
<dbReference type="InterPro" id="IPR010982">
    <property type="entry name" value="Lambda_DNA-bd_dom_sf"/>
</dbReference>
<evidence type="ECO:0000259" key="1">
    <source>
        <dbReference type="PROSITE" id="PS50943"/>
    </source>
</evidence>
<sequence length="144" mass="16216">MTAPTQPTESGLEPVAMDIRPIRSDEDLTAALHEVETLWSAEPGTPEADKLEVLTTLIEAYEARHHPIPEADPIGMIRFFMEELGHTQTELAELLGSRSRASEVLNRRRPLTLHQIYRLNREWGIPADALVTPYPVSEIARKRA</sequence>
<dbReference type="EMBL" id="JAUSVX010000009">
    <property type="protein sequence ID" value="MDQ0471704.1"/>
    <property type="molecule type" value="Genomic_DNA"/>
</dbReference>